<dbReference type="Gene3D" id="3.40.50.1820">
    <property type="entry name" value="alpha/beta hydrolase"/>
    <property type="match status" value="1"/>
</dbReference>
<dbReference type="InterPro" id="IPR029058">
    <property type="entry name" value="AB_hydrolase_fold"/>
</dbReference>
<protein>
    <submittedName>
        <fullName evidence="1">Epoxide hydrolase 4</fullName>
    </submittedName>
</protein>
<keyword evidence="2" id="KW-1185">Reference proteome</keyword>
<reference evidence="1" key="1">
    <citation type="submission" date="2023-03" db="EMBL/GenBank/DDBJ databases">
        <authorList>
            <person name="Steffen K."/>
            <person name="Cardenas P."/>
        </authorList>
    </citation>
    <scope>NUCLEOTIDE SEQUENCE</scope>
</reference>
<dbReference type="PANTHER" id="PTHR43329">
    <property type="entry name" value="EPOXIDE HYDROLASE"/>
    <property type="match status" value="1"/>
</dbReference>
<keyword evidence="1" id="KW-0378">Hydrolase</keyword>
<dbReference type="GO" id="GO:0016787">
    <property type="term" value="F:hydrolase activity"/>
    <property type="evidence" value="ECO:0007669"/>
    <property type="project" value="UniProtKB-KW"/>
</dbReference>
<dbReference type="AlphaFoldDB" id="A0AA35QWG2"/>
<dbReference type="SUPFAM" id="SSF53474">
    <property type="entry name" value="alpha/beta-Hydrolases"/>
    <property type="match status" value="1"/>
</dbReference>
<gene>
    <name evidence="1" type="ORF">GBAR_LOCUS1499</name>
</gene>
<comment type="caution">
    <text evidence="1">The sequence shown here is derived from an EMBL/GenBank/DDBJ whole genome shotgun (WGS) entry which is preliminary data.</text>
</comment>
<proteinExistence type="predicted"/>
<feature type="non-terminal residue" evidence="1">
    <location>
        <position position="87"/>
    </location>
</feature>
<dbReference type="Proteomes" id="UP001174909">
    <property type="component" value="Unassembled WGS sequence"/>
</dbReference>
<evidence type="ECO:0000313" key="2">
    <source>
        <dbReference type="Proteomes" id="UP001174909"/>
    </source>
</evidence>
<sequence length="87" mass="9885">MGPTEVQYQHWISEVLISSGSTWTTVTSVGDGGSLMLLLHSFPEFWFSWRHQLKAFCKDYHVAVDMRGYGDMDQPVGSSEYSLNHLT</sequence>
<evidence type="ECO:0000313" key="1">
    <source>
        <dbReference type="EMBL" id="CAI7994568.1"/>
    </source>
</evidence>
<organism evidence="1 2">
    <name type="scientific">Geodia barretti</name>
    <name type="common">Barrett's horny sponge</name>
    <dbReference type="NCBI Taxonomy" id="519541"/>
    <lineage>
        <taxon>Eukaryota</taxon>
        <taxon>Metazoa</taxon>
        <taxon>Porifera</taxon>
        <taxon>Demospongiae</taxon>
        <taxon>Heteroscleromorpha</taxon>
        <taxon>Tetractinellida</taxon>
        <taxon>Astrophorina</taxon>
        <taxon>Geodiidae</taxon>
        <taxon>Geodia</taxon>
    </lineage>
</organism>
<accession>A0AA35QWG2</accession>
<name>A0AA35QWG2_GEOBA</name>
<dbReference type="EMBL" id="CASHTH010000218">
    <property type="protein sequence ID" value="CAI7994568.1"/>
    <property type="molecule type" value="Genomic_DNA"/>
</dbReference>